<feature type="active site" description="Glycyl thioester intermediate" evidence="2">
    <location>
        <position position="132"/>
    </location>
</feature>
<protein>
    <recommendedName>
        <fullName evidence="3">HECT domain-containing protein</fullName>
    </recommendedName>
</protein>
<keyword evidence="1 2" id="KW-0833">Ubl conjugation pathway</keyword>
<dbReference type="Proteomes" id="UP001187531">
    <property type="component" value="Unassembled WGS sequence"/>
</dbReference>
<dbReference type="SUPFAM" id="SSF56204">
    <property type="entry name" value="Hect, E3 ligase catalytic domain"/>
    <property type="match status" value="1"/>
</dbReference>
<dbReference type="AlphaFoldDB" id="A0AA88HBC9"/>
<dbReference type="EMBL" id="JAVRJZ010000018">
    <property type="protein sequence ID" value="KAK2708880.1"/>
    <property type="molecule type" value="Genomic_DNA"/>
</dbReference>
<sequence>MSFLGEGPLRTKAPVGGCVSEAKYKFQDCHLSYETFLITVKPVRGDKSLILEQMKDTSLRNEAQLPVKKEANLTGSTLKWILFWSKAWQFVIDSSKMHLQGFATLEGVNILHEFHIHSDDMATDHLLIPRTCSNQLALPSYVTYDKLKEATGSYSGMV</sequence>
<dbReference type="InterPro" id="IPR035983">
    <property type="entry name" value="Hect_E3_ubiquitin_ligase"/>
</dbReference>
<reference evidence="4" key="1">
    <citation type="submission" date="2023-07" db="EMBL/GenBank/DDBJ databases">
        <title>Chromosome-level genome assembly of Artemia franciscana.</title>
        <authorList>
            <person name="Jo E."/>
        </authorList>
    </citation>
    <scope>NUCLEOTIDE SEQUENCE</scope>
    <source>
        <tissue evidence="4">Whole body</tissue>
    </source>
</reference>
<comment type="caution">
    <text evidence="4">The sequence shown here is derived from an EMBL/GenBank/DDBJ whole genome shotgun (WGS) entry which is preliminary data.</text>
</comment>
<evidence type="ECO:0000256" key="1">
    <source>
        <dbReference type="ARBA" id="ARBA00022786"/>
    </source>
</evidence>
<keyword evidence="5" id="KW-1185">Reference proteome</keyword>
<dbReference type="GO" id="GO:0004842">
    <property type="term" value="F:ubiquitin-protein transferase activity"/>
    <property type="evidence" value="ECO:0007669"/>
    <property type="project" value="InterPro"/>
</dbReference>
<dbReference type="GO" id="GO:0009966">
    <property type="term" value="P:regulation of signal transduction"/>
    <property type="evidence" value="ECO:0007669"/>
    <property type="project" value="UniProtKB-ARBA"/>
</dbReference>
<dbReference type="Gene3D" id="3.30.2410.10">
    <property type="entry name" value="Hect, E3 ligase catalytic domain"/>
    <property type="match status" value="1"/>
</dbReference>
<evidence type="ECO:0000313" key="5">
    <source>
        <dbReference type="Proteomes" id="UP001187531"/>
    </source>
</evidence>
<organism evidence="4 5">
    <name type="scientific">Artemia franciscana</name>
    <name type="common">Brine shrimp</name>
    <name type="synonym">Artemia sanfranciscana</name>
    <dbReference type="NCBI Taxonomy" id="6661"/>
    <lineage>
        <taxon>Eukaryota</taxon>
        <taxon>Metazoa</taxon>
        <taxon>Ecdysozoa</taxon>
        <taxon>Arthropoda</taxon>
        <taxon>Crustacea</taxon>
        <taxon>Branchiopoda</taxon>
        <taxon>Anostraca</taxon>
        <taxon>Artemiidae</taxon>
        <taxon>Artemia</taxon>
    </lineage>
</organism>
<name>A0AA88HBC9_ARTSF</name>
<evidence type="ECO:0000313" key="4">
    <source>
        <dbReference type="EMBL" id="KAK2708880.1"/>
    </source>
</evidence>
<evidence type="ECO:0000256" key="2">
    <source>
        <dbReference type="PROSITE-ProRule" id="PRU00104"/>
    </source>
</evidence>
<dbReference type="InterPro" id="IPR000569">
    <property type="entry name" value="HECT_dom"/>
</dbReference>
<dbReference type="PROSITE" id="PS50237">
    <property type="entry name" value="HECT"/>
    <property type="match status" value="1"/>
</dbReference>
<feature type="domain" description="HECT" evidence="3">
    <location>
        <begin position="89"/>
        <end position="149"/>
    </location>
</feature>
<proteinExistence type="predicted"/>
<evidence type="ECO:0000259" key="3">
    <source>
        <dbReference type="PROSITE" id="PS50237"/>
    </source>
</evidence>
<gene>
    <name evidence="4" type="ORF">QYM36_014492</name>
</gene>
<accession>A0AA88HBC9</accession>